<keyword evidence="1" id="KW-0732">Signal</keyword>
<evidence type="ECO:0000313" key="2">
    <source>
        <dbReference type="EMBL" id="KAE9008862.1"/>
    </source>
</evidence>
<dbReference type="EMBL" id="QXFU01001167">
    <property type="protein sequence ID" value="KAE9008862.1"/>
    <property type="molecule type" value="Genomic_DNA"/>
</dbReference>
<evidence type="ECO:0000256" key="1">
    <source>
        <dbReference type="SAM" id="SignalP"/>
    </source>
</evidence>
<dbReference type="EMBL" id="QXFV01001148">
    <property type="protein sequence ID" value="KAE9013772.1"/>
    <property type="molecule type" value="Genomic_DNA"/>
</dbReference>
<feature type="chain" id="PRO_5036379963" description="Secreted protein" evidence="1">
    <location>
        <begin position="21"/>
        <end position="74"/>
    </location>
</feature>
<dbReference type="Proteomes" id="UP000429607">
    <property type="component" value="Unassembled WGS sequence"/>
</dbReference>
<dbReference type="Proteomes" id="UP000435112">
    <property type="component" value="Unassembled WGS sequence"/>
</dbReference>
<evidence type="ECO:0008006" key="6">
    <source>
        <dbReference type="Google" id="ProtNLM"/>
    </source>
</evidence>
<evidence type="ECO:0000313" key="3">
    <source>
        <dbReference type="EMBL" id="KAE9013772.1"/>
    </source>
</evidence>
<organism evidence="2 5">
    <name type="scientific">Phytophthora rubi</name>
    <dbReference type="NCBI Taxonomy" id="129364"/>
    <lineage>
        <taxon>Eukaryota</taxon>
        <taxon>Sar</taxon>
        <taxon>Stramenopiles</taxon>
        <taxon>Oomycota</taxon>
        <taxon>Peronosporomycetes</taxon>
        <taxon>Peronosporales</taxon>
        <taxon>Peronosporaceae</taxon>
        <taxon>Phytophthora</taxon>
    </lineage>
</organism>
<evidence type="ECO:0000313" key="4">
    <source>
        <dbReference type="Proteomes" id="UP000429607"/>
    </source>
</evidence>
<dbReference type="AlphaFoldDB" id="A0A6A3KNZ6"/>
<sequence>MSTPARWLSLNLSFTVFSRTSTVSSSVRGAEATVSEAAVVASVNWYQTFGTCTISGSFSFTPYSFMLVSNSNGV</sequence>
<accession>A0A6A3KNZ6</accession>
<gene>
    <name evidence="3" type="ORF">PR001_g15323</name>
    <name evidence="2" type="ORF">PR002_g15779</name>
</gene>
<name>A0A6A3KNZ6_9STRA</name>
<protein>
    <recommendedName>
        <fullName evidence="6">Secreted protein</fullName>
    </recommendedName>
</protein>
<evidence type="ECO:0000313" key="5">
    <source>
        <dbReference type="Proteomes" id="UP000435112"/>
    </source>
</evidence>
<reference evidence="4 5" key="1">
    <citation type="submission" date="2018-09" db="EMBL/GenBank/DDBJ databases">
        <title>Genomic investigation of the strawberry pathogen Phytophthora fragariae indicates pathogenicity is determined by transcriptional variation in three key races.</title>
        <authorList>
            <person name="Adams T.M."/>
            <person name="Armitage A.D."/>
            <person name="Sobczyk M.K."/>
            <person name="Bates H.J."/>
            <person name="Dunwell J.M."/>
            <person name="Nellist C.F."/>
            <person name="Harrison R.J."/>
        </authorList>
    </citation>
    <scope>NUCLEOTIDE SEQUENCE [LARGE SCALE GENOMIC DNA]</scope>
    <source>
        <strain evidence="3 4">SCRP249</strain>
        <strain evidence="2 5">SCRP324</strain>
    </source>
</reference>
<proteinExistence type="predicted"/>
<comment type="caution">
    <text evidence="2">The sequence shown here is derived from an EMBL/GenBank/DDBJ whole genome shotgun (WGS) entry which is preliminary data.</text>
</comment>
<feature type="signal peptide" evidence="1">
    <location>
        <begin position="1"/>
        <end position="20"/>
    </location>
</feature>